<dbReference type="InterPro" id="IPR014352">
    <property type="entry name" value="FERM/acyl-CoA-bd_prot_sf"/>
</dbReference>
<evidence type="ECO:0000313" key="5">
    <source>
        <dbReference type="Proteomes" id="UP000095285"/>
    </source>
</evidence>
<dbReference type="Pfam" id="PF00887">
    <property type="entry name" value="ACBP"/>
    <property type="match status" value="1"/>
</dbReference>
<dbReference type="EMBL" id="JH712100">
    <property type="protein sequence ID" value="EFO20691.1"/>
    <property type="molecule type" value="Genomic_DNA"/>
</dbReference>
<dbReference type="WBParaSite" id="EN70_10407">
    <property type="protein sequence ID" value="EN70_10407"/>
    <property type="gene ID" value="EN70_10407"/>
</dbReference>
<evidence type="ECO:0000256" key="1">
    <source>
        <dbReference type="ARBA" id="ARBA00023121"/>
    </source>
</evidence>
<evidence type="ECO:0000259" key="3">
    <source>
        <dbReference type="PROSITE" id="PS51228"/>
    </source>
</evidence>
<dbReference type="GeneID" id="9945221"/>
<dbReference type="SUPFAM" id="SSF47027">
    <property type="entry name" value="Acyl-CoA binding protein"/>
    <property type="match status" value="1"/>
</dbReference>
<reference evidence="6" key="2">
    <citation type="submission" date="2016-11" db="UniProtKB">
        <authorList>
            <consortium name="WormBaseParasite"/>
        </authorList>
    </citation>
    <scope>IDENTIFICATION</scope>
</reference>
<dbReference type="RefSeq" id="XP_003143378.1">
    <property type="nucleotide sequence ID" value="XM_003143330.2"/>
</dbReference>
<dbReference type="GO" id="GO:0006631">
    <property type="term" value="P:fatty acid metabolic process"/>
    <property type="evidence" value="ECO:0007669"/>
    <property type="project" value="TreeGrafter"/>
</dbReference>
<organism evidence="5 6">
    <name type="scientific">Loa loa</name>
    <name type="common">Eye worm</name>
    <name type="synonym">Filaria loa</name>
    <dbReference type="NCBI Taxonomy" id="7209"/>
    <lineage>
        <taxon>Eukaryota</taxon>
        <taxon>Metazoa</taxon>
        <taxon>Ecdysozoa</taxon>
        <taxon>Nematoda</taxon>
        <taxon>Chromadorea</taxon>
        <taxon>Rhabditida</taxon>
        <taxon>Spirurina</taxon>
        <taxon>Spiruromorpha</taxon>
        <taxon>Filarioidea</taxon>
        <taxon>Onchocercidae</taxon>
        <taxon>Loa</taxon>
    </lineage>
</organism>
<proteinExistence type="predicted"/>
<dbReference type="AlphaFoldDB" id="A0A1I7V6H2"/>
<dbReference type="PROSITE" id="PS00880">
    <property type="entry name" value="ACB_1"/>
    <property type="match status" value="1"/>
</dbReference>
<dbReference type="OrthoDB" id="71307at2759"/>
<sequence length="117" mass="13456">MSIDEKFWAAANIVQKMPKTGPVVPTNDEKLLFYSLYKQATEGTNKTAQPGFLNFVDRAKWEAWRKLGEMSSDEAKKKYISLVKEIVDKMSKVMDVNEWLQKIDPTLPEKLTLIMAE</sequence>
<dbReference type="CTD" id="9945221"/>
<accession>A0A1S0TV15</accession>
<dbReference type="STRING" id="7209.A0A1I7V6H2"/>
<keyword evidence="1" id="KW-0446">Lipid-binding</keyword>
<feature type="domain" description="ACB" evidence="3">
    <location>
        <begin position="3"/>
        <end position="92"/>
    </location>
</feature>
<protein>
    <submittedName>
        <fullName evidence="4 6">Acyl CoA binding protein</fullName>
    </submittedName>
</protein>
<dbReference type="eggNOG" id="KOG0817">
    <property type="taxonomic scope" value="Eukaryota"/>
</dbReference>
<dbReference type="KEGG" id="loa:LOAG_07797"/>
<dbReference type="FunCoup" id="A0A1I7V6H2">
    <property type="interactions" value="46"/>
</dbReference>
<evidence type="ECO:0000313" key="4">
    <source>
        <dbReference type="EMBL" id="EFO20691.1"/>
    </source>
</evidence>
<comment type="function">
    <text evidence="2">Binds medium- and long-chain acyl-CoA esters with very high affinity and may function as an intracellular carrier of acyl-CoA esters.</text>
</comment>
<dbReference type="Gene3D" id="1.20.80.10">
    <property type="match status" value="1"/>
</dbReference>
<gene>
    <name evidence="4 6" type="ORF">LOAG_07797</name>
</gene>
<dbReference type="InterPro" id="IPR022408">
    <property type="entry name" value="Acyl-CoA-binding_prot_CS"/>
</dbReference>
<dbReference type="InterPro" id="IPR000582">
    <property type="entry name" value="Acyl-CoA-binding_protein"/>
</dbReference>
<name>A0A1I7V6H2_LOALO</name>
<dbReference type="Proteomes" id="UP000095285">
    <property type="component" value="Unassembled WGS sequence"/>
</dbReference>
<dbReference type="PANTHER" id="PTHR23310:SF120">
    <property type="entry name" value="ACYL-COA-BINDING PROTEIN HOMOLOG 3"/>
    <property type="match status" value="1"/>
</dbReference>
<accession>A0A1I7V6H2</accession>
<dbReference type="GO" id="GO:0019915">
    <property type="term" value="P:lipid storage"/>
    <property type="evidence" value="ECO:0007669"/>
    <property type="project" value="EnsemblMetazoa"/>
</dbReference>
<dbReference type="InParanoid" id="A0A1I7V6H2"/>
<dbReference type="GO" id="GO:0005737">
    <property type="term" value="C:cytoplasm"/>
    <property type="evidence" value="ECO:0007669"/>
    <property type="project" value="TreeGrafter"/>
</dbReference>
<keyword evidence="5" id="KW-1185">Reference proteome</keyword>
<reference evidence="4 5" key="1">
    <citation type="submission" date="2012-04" db="EMBL/GenBank/DDBJ databases">
        <title>The Genome Sequence of Loa loa.</title>
        <authorList>
            <consortium name="The Broad Institute Genome Sequencing Platform"/>
            <consortium name="Broad Institute Genome Sequencing Center for Infectious Disease"/>
            <person name="Nutman T.B."/>
            <person name="Fink D.L."/>
            <person name="Russ C."/>
            <person name="Young S."/>
            <person name="Zeng Q."/>
            <person name="Gargeya S."/>
            <person name="Alvarado L."/>
            <person name="Berlin A."/>
            <person name="Chapman S.B."/>
            <person name="Chen Z."/>
            <person name="Freedman E."/>
            <person name="Gellesch M."/>
            <person name="Goldberg J."/>
            <person name="Griggs A."/>
            <person name="Gujja S."/>
            <person name="Heilman E.R."/>
            <person name="Heiman D."/>
            <person name="Howarth C."/>
            <person name="Mehta T."/>
            <person name="Neiman D."/>
            <person name="Pearson M."/>
            <person name="Roberts A."/>
            <person name="Saif S."/>
            <person name="Shea T."/>
            <person name="Shenoy N."/>
            <person name="Sisk P."/>
            <person name="Stolte C."/>
            <person name="Sykes S."/>
            <person name="White J."/>
            <person name="Yandava C."/>
            <person name="Haas B."/>
            <person name="Henn M.R."/>
            <person name="Nusbaum C."/>
            <person name="Birren B."/>
        </authorList>
    </citation>
    <scope>NUCLEOTIDE SEQUENCE [LARGE SCALE GENOMIC DNA]</scope>
</reference>
<dbReference type="PROSITE" id="PS51228">
    <property type="entry name" value="ACB_2"/>
    <property type="match status" value="1"/>
</dbReference>
<dbReference type="InterPro" id="IPR035984">
    <property type="entry name" value="Acyl-CoA-binding_sf"/>
</dbReference>
<dbReference type="GO" id="GO:0000062">
    <property type="term" value="F:fatty-acyl-CoA binding"/>
    <property type="evidence" value="ECO:0007669"/>
    <property type="project" value="InterPro"/>
</dbReference>
<evidence type="ECO:0000313" key="6">
    <source>
        <dbReference type="WBParaSite" id="EN70_10407"/>
    </source>
</evidence>
<dbReference type="FunFam" id="1.20.80.10:FF:000010">
    <property type="entry name" value="Acyl-CoA-binding domain-containing protein 5"/>
    <property type="match status" value="1"/>
</dbReference>
<dbReference type="PRINTS" id="PR00689">
    <property type="entry name" value="ACOABINDINGP"/>
</dbReference>
<dbReference type="OMA" id="SEKGHPW"/>
<evidence type="ECO:0000256" key="2">
    <source>
        <dbReference type="ARBA" id="ARBA00059808"/>
    </source>
</evidence>
<dbReference type="PANTHER" id="PTHR23310">
    <property type="entry name" value="ACYL-COA-BINDING PROTEIN, ACBP"/>
    <property type="match status" value="1"/>
</dbReference>